<evidence type="ECO:0000259" key="10">
    <source>
        <dbReference type="PROSITE" id="PS50119"/>
    </source>
</evidence>
<keyword evidence="4 9" id="KW-0863">Zinc-finger</keyword>
<evidence type="ECO:0000256" key="7">
    <source>
        <dbReference type="ARBA" id="ARBA00023163"/>
    </source>
</evidence>
<dbReference type="SMART" id="SM00336">
    <property type="entry name" value="BBOX"/>
    <property type="match status" value="2"/>
</dbReference>
<comment type="caution">
    <text evidence="11">The sequence shown here is derived from an EMBL/GenBank/DDBJ whole genome shotgun (WGS) entry which is preliminary data.</text>
</comment>
<proteinExistence type="predicted"/>
<keyword evidence="7" id="KW-0804">Transcription</keyword>
<evidence type="ECO:0000256" key="1">
    <source>
        <dbReference type="ARBA" id="ARBA00004123"/>
    </source>
</evidence>
<dbReference type="GO" id="GO:0008270">
    <property type="term" value="F:zinc ion binding"/>
    <property type="evidence" value="ECO:0007669"/>
    <property type="project" value="UniProtKB-KW"/>
</dbReference>
<keyword evidence="2" id="KW-0479">Metal-binding</keyword>
<gene>
    <name evidence="11" type="ORF">HPP92_004545</name>
</gene>
<evidence type="ECO:0000256" key="3">
    <source>
        <dbReference type="ARBA" id="ARBA00022737"/>
    </source>
</evidence>
<evidence type="ECO:0000256" key="6">
    <source>
        <dbReference type="ARBA" id="ARBA00023015"/>
    </source>
</evidence>
<dbReference type="CDD" id="cd19821">
    <property type="entry name" value="Bbox1_BBX-like"/>
    <property type="match status" value="1"/>
</dbReference>
<dbReference type="Proteomes" id="UP000636800">
    <property type="component" value="Chromosome 1"/>
</dbReference>
<reference evidence="11 12" key="1">
    <citation type="journal article" date="2020" name="Nat. Food">
        <title>A phased Vanilla planifolia genome enables genetic improvement of flavour and production.</title>
        <authorList>
            <person name="Hasing T."/>
            <person name="Tang H."/>
            <person name="Brym M."/>
            <person name="Khazi F."/>
            <person name="Huang T."/>
            <person name="Chambers A.H."/>
        </authorList>
    </citation>
    <scope>NUCLEOTIDE SEQUENCE [LARGE SCALE GENOMIC DNA]</scope>
    <source>
        <tissue evidence="11">Leaf</tissue>
    </source>
</reference>
<evidence type="ECO:0000256" key="5">
    <source>
        <dbReference type="ARBA" id="ARBA00022833"/>
    </source>
</evidence>
<accession>A0A835VGI5</accession>
<dbReference type="AlphaFoldDB" id="A0A835VGI5"/>
<dbReference type="EMBL" id="JADCNL010000001">
    <property type="protein sequence ID" value="KAG0499854.1"/>
    <property type="molecule type" value="Genomic_DNA"/>
</dbReference>
<dbReference type="InterPro" id="IPR051979">
    <property type="entry name" value="B-box_zinc_finger"/>
</dbReference>
<keyword evidence="5" id="KW-0862">Zinc</keyword>
<dbReference type="PANTHER" id="PTHR31832:SF63">
    <property type="entry name" value="B-BOX ZINC FINGER PROTEIN 23"/>
    <property type="match status" value="1"/>
</dbReference>
<evidence type="ECO:0000256" key="4">
    <source>
        <dbReference type="ARBA" id="ARBA00022771"/>
    </source>
</evidence>
<evidence type="ECO:0000313" key="11">
    <source>
        <dbReference type="EMBL" id="KAG0499854.1"/>
    </source>
</evidence>
<dbReference type="Gene3D" id="3.30.160.60">
    <property type="entry name" value="Classic Zinc Finger"/>
    <property type="match status" value="1"/>
</dbReference>
<evidence type="ECO:0000256" key="8">
    <source>
        <dbReference type="ARBA" id="ARBA00023242"/>
    </source>
</evidence>
<keyword evidence="8" id="KW-0539">Nucleus</keyword>
<dbReference type="Pfam" id="PF00643">
    <property type="entry name" value="zf-B_box"/>
    <property type="match status" value="2"/>
</dbReference>
<name>A0A835VGI5_VANPL</name>
<protein>
    <recommendedName>
        <fullName evidence="10">B box-type domain-containing protein</fullName>
    </recommendedName>
</protein>
<keyword evidence="3" id="KW-0677">Repeat</keyword>
<comment type="subcellular location">
    <subcellularLocation>
        <location evidence="1">Nucleus</location>
    </subcellularLocation>
</comment>
<dbReference type="GO" id="GO:0005634">
    <property type="term" value="C:nucleus"/>
    <property type="evidence" value="ECO:0007669"/>
    <property type="project" value="UniProtKB-SubCell"/>
</dbReference>
<feature type="domain" description="B box-type" evidence="10">
    <location>
        <begin position="32"/>
        <end position="79"/>
    </location>
</feature>
<evidence type="ECO:0000256" key="2">
    <source>
        <dbReference type="ARBA" id="ARBA00022723"/>
    </source>
</evidence>
<organism evidence="11 12">
    <name type="scientific">Vanilla planifolia</name>
    <name type="common">Vanilla</name>
    <dbReference type="NCBI Taxonomy" id="51239"/>
    <lineage>
        <taxon>Eukaryota</taxon>
        <taxon>Viridiplantae</taxon>
        <taxon>Streptophyta</taxon>
        <taxon>Embryophyta</taxon>
        <taxon>Tracheophyta</taxon>
        <taxon>Spermatophyta</taxon>
        <taxon>Magnoliopsida</taxon>
        <taxon>Liliopsida</taxon>
        <taxon>Asparagales</taxon>
        <taxon>Orchidaceae</taxon>
        <taxon>Vanilloideae</taxon>
        <taxon>Vanilleae</taxon>
        <taxon>Vanilla</taxon>
    </lineage>
</organism>
<dbReference type="InterPro" id="IPR000315">
    <property type="entry name" value="Znf_B-box"/>
</dbReference>
<sequence length="229" mass="25094">MLRIMQFYLMEFCHINRLYLKIGFKAIFAGSLMKIQCDVCEKAEAAVFCCADEAALCWGCDEKVHAANKLAGKHQRVQLLHPTAASGLPKMPTCDICQEKFGYFFCLEDRALLCRHCDVSIHSSSSLASHHQRFLIAGVRISLHHPAGTGDSSSSLVADGLSNCSGSLARSDDRSASLGSNDSKKFLKALARLGGEKGESLRSKWPWKELFKGSEFDYSYGISDPGSSS</sequence>
<dbReference type="PANTHER" id="PTHR31832">
    <property type="entry name" value="B-BOX ZINC FINGER PROTEIN 22"/>
    <property type="match status" value="1"/>
</dbReference>
<keyword evidence="12" id="KW-1185">Reference proteome</keyword>
<dbReference type="GO" id="GO:0006355">
    <property type="term" value="P:regulation of DNA-templated transcription"/>
    <property type="evidence" value="ECO:0007669"/>
    <property type="project" value="TreeGrafter"/>
</dbReference>
<keyword evidence="6" id="KW-0805">Transcription regulation</keyword>
<dbReference type="PROSITE" id="PS50119">
    <property type="entry name" value="ZF_BBOX"/>
    <property type="match status" value="2"/>
</dbReference>
<evidence type="ECO:0000256" key="9">
    <source>
        <dbReference type="PROSITE-ProRule" id="PRU00024"/>
    </source>
</evidence>
<dbReference type="FunFam" id="3.30.160.60:FF:000589">
    <property type="entry name" value="B-box zinc finger protein 22"/>
    <property type="match status" value="1"/>
</dbReference>
<dbReference type="InterPro" id="IPR049808">
    <property type="entry name" value="CONSTANS-like_Bbox1"/>
</dbReference>
<dbReference type="GO" id="GO:0009640">
    <property type="term" value="P:photomorphogenesis"/>
    <property type="evidence" value="ECO:0007669"/>
    <property type="project" value="TreeGrafter"/>
</dbReference>
<evidence type="ECO:0000313" key="12">
    <source>
        <dbReference type="Proteomes" id="UP000636800"/>
    </source>
</evidence>
<feature type="domain" description="B box-type" evidence="10">
    <location>
        <begin position="89"/>
        <end position="136"/>
    </location>
</feature>